<reference evidence="1" key="1">
    <citation type="submission" date="2014-09" db="EMBL/GenBank/DDBJ databases">
        <authorList>
            <person name="Magalhaes I.L.F."/>
            <person name="Oliveira U."/>
            <person name="Santos F.R."/>
            <person name="Vidigal T.H.D.A."/>
            <person name="Brescovit A.D."/>
            <person name="Santos A.J."/>
        </authorList>
    </citation>
    <scope>NUCLEOTIDE SEQUENCE</scope>
    <source>
        <tissue evidence="1">Shoot tissue taken approximately 20 cm above the soil surface</tissue>
    </source>
</reference>
<name>A0A0A9DNM1_ARUDO</name>
<evidence type="ECO:0000313" key="1">
    <source>
        <dbReference type="EMBL" id="JAD90139.1"/>
    </source>
</evidence>
<accession>A0A0A9DNM1</accession>
<protein>
    <submittedName>
        <fullName evidence="1">Cl19897_1</fullName>
    </submittedName>
</protein>
<reference evidence="1" key="2">
    <citation type="journal article" date="2015" name="Data Brief">
        <title>Shoot transcriptome of the giant reed, Arundo donax.</title>
        <authorList>
            <person name="Barrero R.A."/>
            <person name="Guerrero F.D."/>
            <person name="Moolhuijzen P."/>
            <person name="Goolsby J.A."/>
            <person name="Tidwell J."/>
            <person name="Bellgard S.E."/>
            <person name="Bellgard M.I."/>
        </authorList>
    </citation>
    <scope>NUCLEOTIDE SEQUENCE</scope>
    <source>
        <tissue evidence="1">Shoot tissue taken approximately 20 cm above the soil surface</tissue>
    </source>
</reference>
<dbReference type="EMBL" id="GBRH01207756">
    <property type="protein sequence ID" value="JAD90139.1"/>
    <property type="molecule type" value="Transcribed_RNA"/>
</dbReference>
<sequence length="78" mass="9138">MLQYICTFSYEGELQLWTVRLRLNHFHMNPNSLEDSITDVCSRLGYSLVYLVNHPITSLVSLWRKVDWAFYAEPGNGK</sequence>
<proteinExistence type="predicted"/>
<organism evidence="1">
    <name type="scientific">Arundo donax</name>
    <name type="common">Giant reed</name>
    <name type="synonym">Donax arundinaceus</name>
    <dbReference type="NCBI Taxonomy" id="35708"/>
    <lineage>
        <taxon>Eukaryota</taxon>
        <taxon>Viridiplantae</taxon>
        <taxon>Streptophyta</taxon>
        <taxon>Embryophyta</taxon>
        <taxon>Tracheophyta</taxon>
        <taxon>Spermatophyta</taxon>
        <taxon>Magnoliopsida</taxon>
        <taxon>Liliopsida</taxon>
        <taxon>Poales</taxon>
        <taxon>Poaceae</taxon>
        <taxon>PACMAD clade</taxon>
        <taxon>Arundinoideae</taxon>
        <taxon>Arundineae</taxon>
        <taxon>Arundo</taxon>
    </lineage>
</organism>
<dbReference type="AlphaFoldDB" id="A0A0A9DNM1"/>